<name>A0A182YKX3_ANOST</name>
<dbReference type="OMA" id="SPVQKVY"/>
<dbReference type="Proteomes" id="UP000076408">
    <property type="component" value="Unassembled WGS sequence"/>
</dbReference>
<evidence type="ECO:0000313" key="2">
    <source>
        <dbReference type="EnsemblMetazoa" id="ASTEI09109-PA"/>
    </source>
</evidence>
<dbReference type="EnsemblMetazoa" id="ASTEI09109-RA">
    <property type="protein sequence ID" value="ASTEI09109-PA"/>
    <property type="gene ID" value="ASTEI09109"/>
</dbReference>
<dbReference type="VEuPathDB" id="VectorBase:ASTEI09109"/>
<reference evidence="2" key="2">
    <citation type="submission" date="2020-05" db="UniProtKB">
        <authorList>
            <consortium name="EnsemblMetazoa"/>
        </authorList>
    </citation>
    <scope>IDENTIFICATION</scope>
    <source>
        <strain evidence="2">Indian</strain>
    </source>
</reference>
<accession>A0A182YKX3</accession>
<dbReference type="InterPro" id="IPR013087">
    <property type="entry name" value="Znf_C2H2_type"/>
</dbReference>
<protein>
    <submittedName>
        <fullName evidence="2">Uncharacterized protein</fullName>
    </submittedName>
</protein>
<sequence>MNTLCAHIVPQFRRATVSDIYRVSLYPLSITESLLTVLCCLFCFLAVPTGNPDTLICGNCRELFTDLTELLDHKRSYCKLRFTCKCLSTSPVQKVYPNPQAKLVCVACKDSFSNPWDLMVHAQAAHMVNIYELGEGSAGEDGKTSGLGGDRTTNSTPTMPCSPPALELGKLNGTGAGVNNPLGNGIHELDDDKNDHAEVST</sequence>
<keyword evidence="3" id="KW-1185">Reference proteome</keyword>
<reference evidence="3" key="1">
    <citation type="journal article" date="2014" name="Genome Biol.">
        <title>Genome analysis of a major urban malaria vector mosquito, Anopheles stephensi.</title>
        <authorList>
            <person name="Jiang X."/>
            <person name="Peery A."/>
            <person name="Hall A.B."/>
            <person name="Sharma A."/>
            <person name="Chen X.G."/>
            <person name="Waterhouse R.M."/>
            <person name="Komissarov A."/>
            <person name="Riehle M.M."/>
            <person name="Shouche Y."/>
            <person name="Sharakhova M.V."/>
            <person name="Lawson D."/>
            <person name="Pakpour N."/>
            <person name="Arensburger P."/>
            <person name="Davidson V.L."/>
            <person name="Eiglmeier K."/>
            <person name="Emrich S."/>
            <person name="George P."/>
            <person name="Kennedy R.C."/>
            <person name="Mane S.P."/>
            <person name="Maslen G."/>
            <person name="Oringanje C."/>
            <person name="Qi Y."/>
            <person name="Settlage R."/>
            <person name="Tojo M."/>
            <person name="Tubio J.M."/>
            <person name="Unger M.F."/>
            <person name="Wang B."/>
            <person name="Vernick K.D."/>
            <person name="Ribeiro J.M."/>
            <person name="James A.A."/>
            <person name="Michel K."/>
            <person name="Riehle M.A."/>
            <person name="Luckhart S."/>
            <person name="Sharakhov I.V."/>
            <person name="Tu Z."/>
        </authorList>
    </citation>
    <scope>NUCLEOTIDE SEQUENCE [LARGE SCALE GENOMIC DNA]</scope>
    <source>
        <strain evidence="3">Indian</strain>
    </source>
</reference>
<evidence type="ECO:0000256" key="1">
    <source>
        <dbReference type="SAM" id="MobiDB-lite"/>
    </source>
</evidence>
<evidence type="ECO:0000313" key="3">
    <source>
        <dbReference type="Proteomes" id="UP000076408"/>
    </source>
</evidence>
<dbReference type="STRING" id="30069.A0A182YKX3"/>
<dbReference type="VEuPathDB" id="VectorBase:ASTEI20_041717"/>
<proteinExistence type="predicted"/>
<feature type="region of interest" description="Disordered" evidence="1">
    <location>
        <begin position="137"/>
        <end position="201"/>
    </location>
</feature>
<dbReference type="VEuPathDB" id="VectorBase:ASTE006187"/>
<feature type="compositionally biased region" description="Basic and acidic residues" evidence="1">
    <location>
        <begin position="187"/>
        <end position="201"/>
    </location>
</feature>
<organism evidence="2 3">
    <name type="scientific">Anopheles stephensi</name>
    <name type="common">Indo-Pakistan malaria mosquito</name>
    <dbReference type="NCBI Taxonomy" id="30069"/>
    <lineage>
        <taxon>Eukaryota</taxon>
        <taxon>Metazoa</taxon>
        <taxon>Ecdysozoa</taxon>
        <taxon>Arthropoda</taxon>
        <taxon>Hexapoda</taxon>
        <taxon>Insecta</taxon>
        <taxon>Pterygota</taxon>
        <taxon>Neoptera</taxon>
        <taxon>Endopterygota</taxon>
        <taxon>Diptera</taxon>
        <taxon>Nematocera</taxon>
        <taxon>Culicoidea</taxon>
        <taxon>Culicidae</taxon>
        <taxon>Anophelinae</taxon>
        <taxon>Anopheles</taxon>
    </lineage>
</organism>
<dbReference type="PROSITE" id="PS00028">
    <property type="entry name" value="ZINC_FINGER_C2H2_1"/>
    <property type="match status" value="1"/>
</dbReference>
<dbReference type="AlphaFoldDB" id="A0A182YKX3"/>